<evidence type="ECO:0000256" key="5">
    <source>
        <dbReference type="ARBA" id="ARBA00022801"/>
    </source>
</evidence>
<dbReference type="EMBL" id="BAAAHH010000066">
    <property type="protein sequence ID" value="GAA0969610.1"/>
    <property type="molecule type" value="Genomic_DNA"/>
</dbReference>
<dbReference type="SUPFAM" id="SSF111321">
    <property type="entry name" value="AF1104-like"/>
    <property type="match status" value="1"/>
</dbReference>
<dbReference type="InterPro" id="IPR002791">
    <property type="entry name" value="ARMT1-like_metal-bd"/>
</dbReference>
<comment type="caution">
    <text evidence="9">The sequence shown here is derived from an EMBL/GenBank/DDBJ whole genome shotgun (WGS) entry which is preliminary data.</text>
</comment>
<comment type="catalytic activity">
    <reaction evidence="1">
        <text>beta-D-fructose 1-phosphate + H2O = D-fructose + phosphate</text>
        <dbReference type="Rhea" id="RHEA:35603"/>
        <dbReference type="ChEBI" id="CHEBI:15377"/>
        <dbReference type="ChEBI" id="CHEBI:37721"/>
        <dbReference type="ChEBI" id="CHEBI:43474"/>
        <dbReference type="ChEBI" id="CHEBI:138881"/>
    </reaction>
</comment>
<keyword evidence="6" id="KW-0464">Manganese</keyword>
<dbReference type="PANTHER" id="PTHR12260:SF6">
    <property type="entry name" value="DAMAGE-CONTROL PHOSPHATASE ARMT1"/>
    <property type="match status" value="1"/>
</dbReference>
<evidence type="ECO:0000256" key="1">
    <source>
        <dbReference type="ARBA" id="ARBA00001326"/>
    </source>
</evidence>
<evidence type="ECO:0000256" key="2">
    <source>
        <dbReference type="ARBA" id="ARBA00001936"/>
    </source>
</evidence>
<dbReference type="Gene3D" id="3.40.50.10880">
    <property type="entry name" value="Uncharacterised protein PF01937, DUF89, domain 3"/>
    <property type="match status" value="1"/>
</dbReference>
<evidence type="ECO:0000256" key="4">
    <source>
        <dbReference type="ARBA" id="ARBA00022723"/>
    </source>
</evidence>
<organism evidence="9 10">
    <name type="scientific">Actinocorallia libanotica</name>
    <dbReference type="NCBI Taxonomy" id="46162"/>
    <lineage>
        <taxon>Bacteria</taxon>
        <taxon>Bacillati</taxon>
        <taxon>Actinomycetota</taxon>
        <taxon>Actinomycetes</taxon>
        <taxon>Streptosporangiales</taxon>
        <taxon>Thermomonosporaceae</taxon>
        <taxon>Actinocorallia</taxon>
    </lineage>
</organism>
<evidence type="ECO:0000259" key="8">
    <source>
        <dbReference type="Pfam" id="PF01937"/>
    </source>
</evidence>
<feature type="domain" description="Damage-control phosphatase ARMT1-like metal-binding" evidence="8">
    <location>
        <begin position="26"/>
        <end position="363"/>
    </location>
</feature>
<evidence type="ECO:0000256" key="7">
    <source>
        <dbReference type="ARBA" id="ARBA00048809"/>
    </source>
</evidence>
<evidence type="ECO:0000256" key="3">
    <source>
        <dbReference type="ARBA" id="ARBA00009519"/>
    </source>
</evidence>
<evidence type="ECO:0000313" key="9">
    <source>
        <dbReference type="EMBL" id="GAA0969610.1"/>
    </source>
</evidence>
<dbReference type="Proteomes" id="UP001500665">
    <property type="component" value="Unassembled WGS sequence"/>
</dbReference>
<evidence type="ECO:0000313" key="10">
    <source>
        <dbReference type="Proteomes" id="UP001500665"/>
    </source>
</evidence>
<protein>
    <submittedName>
        <fullName evidence="9">Damage-control phosphatase ARMT1 family protein</fullName>
    </submittedName>
</protein>
<dbReference type="PANTHER" id="PTHR12260">
    <property type="entry name" value="DAMAGE-CONTROL PHOSPHATASE ARMT1"/>
    <property type="match status" value="1"/>
</dbReference>
<proteinExistence type="inferred from homology"/>
<dbReference type="InterPro" id="IPR039763">
    <property type="entry name" value="ARMT1"/>
</dbReference>
<dbReference type="RefSeq" id="WP_344247589.1">
    <property type="nucleotide sequence ID" value="NZ_BAAAHH010000066.1"/>
</dbReference>
<dbReference type="Pfam" id="PF01937">
    <property type="entry name" value="ARMT1-like_dom"/>
    <property type="match status" value="1"/>
</dbReference>
<accession>A0ABP4CKF7</accession>
<dbReference type="InterPro" id="IPR036075">
    <property type="entry name" value="ARMT-1-like_metal-bd_sf"/>
</dbReference>
<name>A0ABP4CKF7_9ACTN</name>
<comment type="similarity">
    <text evidence="3">Belongs to the damage-control phosphatase family. Sugar phosphate phosphatase III subfamily.</text>
</comment>
<reference evidence="10" key="1">
    <citation type="journal article" date="2019" name="Int. J. Syst. Evol. Microbiol.">
        <title>The Global Catalogue of Microorganisms (GCM) 10K type strain sequencing project: providing services to taxonomists for standard genome sequencing and annotation.</title>
        <authorList>
            <consortium name="The Broad Institute Genomics Platform"/>
            <consortium name="The Broad Institute Genome Sequencing Center for Infectious Disease"/>
            <person name="Wu L."/>
            <person name="Ma J."/>
        </authorList>
    </citation>
    <scope>NUCLEOTIDE SEQUENCE [LARGE SCALE GENOMIC DNA]</scope>
    <source>
        <strain evidence="10">JCM 10696</strain>
    </source>
</reference>
<keyword evidence="5" id="KW-0378">Hydrolase</keyword>
<keyword evidence="10" id="KW-1185">Reference proteome</keyword>
<gene>
    <name evidence="9" type="ORF">GCM10009550_76520</name>
</gene>
<keyword evidence="4" id="KW-0479">Metal-binding</keyword>
<comment type="cofactor">
    <cofactor evidence="2">
        <name>Mn(2+)</name>
        <dbReference type="ChEBI" id="CHEBI:29035"/>
    </cofactor>
</comment>
<sequence length="390" mass="43384">MPTSSDAPPPELLNNDPNGFAWGVWHDRTPKLVQQIRNAHPYGPDQRQALDDLLEEISAGLMTPLPPDVHDHELWTDWGADYFGKPWLDAPFLGSEAYFYRRLLKAVDYFTPGPWQGVDPFDHLKTAELRDPTLEVDLSTLNDLQQLHPEEAGQAKLLASLWGNRADLGFRIGKTAASAEPQTENLVADDSELVWDLLSPTAEVTVVVDNAGRELLADLVFIDHLLQHDLAAAITLHLKPCPYYVSDATTNDFVACLRRLAETPGTASEISRRLWNAVGDGDLRLYTHSFYSAPWSYHHLPTDLVAELKNSSLTIMKGDLNYRRLVGDRAWPPVSNFADLTSYFPGAVAAFRTLKSDVAVGITPAMLITLEQMAPSWRTDGSYGLIQART</sequence>
<evidence type="ECO:0000256" key="6">
    <source>
        <dbReference type="ARBA" id="ARBA00023211"/>
    </source>
</evidence>
<comment type="catalytic activity">
    <reaction evidence="7">
        <text>beta-D-fructose 6-phosphate = dihydroxyacetone + D-glyceraldehyde 3-phosphate</text>
        <dbReference type="Rhea" id="RHEA:28002"/>
        <dbReference type="ChEBI" id="CHEBI:16016"/>
        <dbReference type="ChEBI" id="CHEBI:57634"/>
        <dbReference type="ChEBI" id="CHEBI:59776"/>
    </reaction>
</comment>